<sequence length="556" mass="61515">MLQSTEPPPKLDVLPLRFVGNEIRFGKMLPDDLGRFLNENKRICSGGEEKTYWSDGQEKTDWISDVWSDMTRSVASITLSHGHKLLFASSGIAIECQSNYTKFVTSASLVRALDEVTNGREILKIAVRHGGKVARGFLEEYDLDHVMAVIKVTSILDVHCVHLKHEDEVYPYFKNENVVALGCEINGTVTNTCGTLTGSCGSEDSECPTISTCQLSEVMLGGALFGFNGTFLGMNLFSDMERSIFLPRSIILERLDHLQPSMQKRIFLAMVKPIWGKKGRTGVELSPRPECSMKVNTFGKPFGDEHPSGVWGELSNEVSSNILGNVVALASFNGATKFFACTGFFISCVDKCPAILTSASLVRNPDGCNKIVEGLKIEVLLPNKKRSEGKLEDYSLHYNVALVSVENYNVDRPANLEHDLLDFSINVVAVGCCFESGVLMAEDGVHTDLSGDLDCEICVTLHVGIGGPLVDVNGKFLGMNFYDTKIGTPFLYCDNLCGILNYFRTNETKYRTINRQKSHVVRDDEGSRNLWILPDSRYIDEDELDSSDTDEDGPED</sequence>
<dbReference type="Proteomes" id="UP001497457">
    <property type="component" value="Chromosome 25rd"/>
</dbReference>
<reference evidence="2" key="1">
    <citation type="submission" date="2024-06" db="EMBL/GenBank/DDBJ databases">
        <authorList>
            <person name="Ryan C."/>
        </authorList>
    </citation>
    <scope>NUCLEOTIDE SEQUENCE [LARGE SCALE GENOMIC DNA]</scope>
</reference>
<accession>A0ABC9BBU1</accession>
<dbReference type="SUPFAM" id="SSF50494">
    <property type="entry name" value="Trypsin-like serine proteases"/>
    <property type="match status" value="2"/>
</dbReference>
<reference evidence="1 2" key="2">
    <citation type="submission" date="2024-10" db="EMBL/GenBank/DDBJ databases">
        <authorList>
            <person name="Ryan C."/>
        </authorList>
    </citation>
    <scope>NUCLEOTIDE SEQUENCE [LARGE SCALE GENOMIC DNA]</scope>
</reference>
<dbReference type="EMBL" id="OZ075135">
    <property type="protein sequence ID" value="CAL4998726.1"/>
    <property type="molecule type" value="Genomic_DNA"/>
</dbReference>
<evidence type="ECO:0000313" key="1">
    <source>
        <dbReference type="EMBL" id="CAL4998726.1"/>
    </source>
</evidence>
<evidence type="ECO:0000313" key="2">
    <source>
        <dbReference type="Proteomes" id="UP001497457"/>
    </source>
</evidence>
<name>A0ABC9BBU1_9POAL</name>
<keyword evidence="2" id="KW-1185">Reference proteome</keyword>
<dbReference type="PANTHER" id="PTHR18868:SF38">
    <property type="entry name" value="OS01G0776500 PROTEIN"/>
    <property type="match status" value="1"/>
</dbReference>
<dbReference type="PANTHER" id="PTHR18868">
    <property type="entry name" value="OS07G0665300 PROTEIN-RELATED"/>
    <property type="match status" value="1"/>
</dbReference>
<gene>
    <name evidence="1" type="ORF">URODEC1_LOCUS63959</name>
</gene>
<proteinExistence type="predicted"/>
<dbReference type="Pfam" id="PF13365">
    <property type="entry name" value="Trypsin_2"/>
    <property type="match status" value="1"/>
</dbReference>
<protein>
    <submittedName>
        <fullName evidence="1">Uncharacterized protein</fullName>
    </submittedName>
</protein>
<organism evidence="1 2">
    <name type="scientific">Urochloa decumbens</name>
    <dbReference type="NCBI Taxonomy" id="240449"/>
    <lineage>
        <taxon>Eukaryota</taxon>
        <taxon>Viridiplantae</taxon>
        <taxon>Streptophyta</taxon>
        <taxon>Embryophyta</taxon>
        <taxon>Tracheophyta</taxon>
        <taxon>Spermatophyta</taxon>
        <taxon>Magnoliopsida</taxon>
        <taxon>Liliopsida</taxon>
        <taxon>Poales</taxon>
        <taxon>Poaceae</taxon>
        <taxon>PACMAD clade</taxon>
        <taxon>Panicoideae</taxon>
        <taxon>Panicodae</taxon>
        <taxon>Paniceae</taxon>
        <taxon>Melinidinae</taxon>
        <taxon>Urochloa</taxon>
    </lineage>
</organism>
<dbReference type="AlphaFoldDB" id="A0ABC9BBU1"/>
<dbReference type="InterPro" id="IPR009003">
    <property type="entry name" value="Peptidase_S1_PA"/>
</dbReference>